<keyword evidence="2" id="KW-1185">Reference proteome</keyword>
<protein>
    <submittedName>
        <fullName evidence="1">Uncharacterized protein</fullName>
    </submittedName>
</protein>
<name>A0AAW9DUX8_ACIAO</name>
<organism evidence="1 2">
    <name type="scientific">Acidiphilium acidophilum</name>
    <name type="common">Thiobacillus acidophilus</name>
    <dbReference type="NCBI Taxonomy" id="76588"/>
    <lineage>
        <taxon>Bacteria</taxon>
        <taxon>Pseudomonadati</taxon>
        <taxon>Pseudomonadota</taxon>
        <taxon>Alphaproteobacteria</taxon>
        <taxon>Acetobacterales</taxon>
        <taxon>Acidocellaceae</taxon>
        <taxon>Acidiphilium</taxon>
    </lineage>
</organism>
<dbReference type="RefSeq" id="WP_319615282.1">
    <property type="nucleotide sequence ID" value="NZ_JAWXYB010000018.1"/>
</dbReference>
<comment type="caution">
    <text evidence="1">The sequence shown here is derived from an EMBL/GenBank/DDBJ whole genome shotgun (WGS) entry which is preliminary data.</text>
</comment>
<evidence type="ECO:0000313" key="1">
    <source>
        <dbReference type="EMBL" id="MDX5932431.1"/>
    </source>
</evidence>
<reference evidence="1 2" key="1">
    <citation type="submission" date="2023-11" db="EMBL/GenBank/DDBJ databases">
        <title>MicrobeMod: A computational toolkit for identifying prokaryotic methylation and restriction-modification with nanopore sequencing.</title>
        <authorList>
            <person name="Crits-Christoph A."/>
            <person name="Kang S.C."/>
            <person name="Lee H."/>
            <person name="Ostrov N."/>
        </authorList>
    </citation>
    <scope>NUCLEOTIDE SEQUENCE [LARGE SCALE GENOMIC DNA]</scope>
    <source>
        <strain evidence="1 2">DSMZ 700</strain>
    </source>
</reference>
<sequence length="340" mass="36909">MRRLVLCAAASLALYFAAFAFVLHRPLSVGLLRMEMDRKLARGARLASPKLVVLAGSNAPFSHSCRVIGAMLGLPCENGGVAVGIGLDDLFARWGPLLHRGDSVYLPIEIQQYDITAAQNRMDMDGAWLFYRNRALLWHLGALRVLAGAFGSTMPDGLEALAEMAAHAAGLGHRRAMLAAQFDREGDRIGTTLATADPGFLATLHRIEPGPRAIADGYGARETARFVRRLSARGVIVIGGLPTDFDTVRLPEADIVAIRRIFTRHGGHFVELPDRSRYPRADFYNSEDHLAQPCQYLHSIAVARALGPLLDRAVRPPSAAMRALAATCPSARMTIAARVE</sequence>
<gene>
    <name evidence="1" type="ORF">SIL87_16870</name>
</gene>
<proteinExistence type="predicted"/>
<dbReference type="AlphaFoldDB" id="A0AAW9DUX8"/>
<dbReference type="Proteomes" id="UP001279553">
    <property type="component" value="Unassembled WGS sequence"/>
</dbReference>
<accession>A0AAW9DUX8</accession>
<dbReference type="EMBL" id="JAWXYB010000018">
    <property type="protein sequence ID" value="MDX5932431.1"/>
    <property type="molecule type" value="Genomic_DNA"/>
</dbReference>
<evidence type="ECO:0000313" key="2">
    <source>
        <dbReference type="Proteomes" id="UP001279553"/>
    </source>
</evidence>